<dbReference type="KEGG" id="acan:ACA1_087890"/>
<name>L8GTW9_ACACF</name>
<evidence type="ECO:0000313" key="2">
    <source>
        <dbReference type="EMBL" id="ELR16594.1"/>
    </source>
</evidence>
<dbReference type="VEuPathDB" id="AmoebaDB:ACA1_087890"/>
<proteinExistence type="predicted"/>
<dbReference type="AlphaFoldDB" id="L8GTW9"/>
<protein>
    <submittedName>
        <fullName evidence="2">Uncharacterized protein</fullName>
    </submittedName>
</protein>
<sequence>MSASSCRRVVLSSPAYLWLAKLRALEAWELEGDWDDEEGGEGEIDFAKERERCLFELVLLFMQWRSRQQTRTRRGEKGKWKRLRLQRRAPAAGGDGDLQTTPSATTATSASTSPGTTSDEQEEEEADQEEQPDEQEEKEETERDHEEERFLELHEQYRADYLAVKATFVETCLQVDMRYTQLNRLFPSMKDWARECEKERYKPLLFVLKKRGFPSVRSFYTDYESMHEPRVEKVSYYILDYMHESTQNPQQATPTTAQPAGPKKPLYPWQG</sequence>
<feature type="compositionally biased region" description="Basic and acidic residues" evidence="1">
    <location>
        <begin position="140"/>
        <end position="149"/>
    </location>
</feature>
<reference evidence="2 3" key="1">
    <citation type="journal article" date="2013" name="Genome Biol.">
        <title>Genome of Acanthamoeba castellanii highlights extensive lateral gene transfer and early evolution of tyrosine kinase signaling.</title>
        <authorList>
            <person name="Clarke M."/>
            <person name="Lohan A.J."/>
            <person name="Liu B."/>
            <person name="Lagkouvardos I."/>
            <person name="Roy S."/>
            <person name="Zafar N."/>
            <person name="Bertelli C."/>
            <person name="Schilde C."/>
            <person name="Kianianmomeni A."/>
            <person name="Burglin T.R."/>
            <person name="Frech C."/>
            <person name="Turcotte B."/>
            <person name="Kopec K.O."/>
            <person name="Synnott J.M."/>
            <person name="Choo C."/>
            <person name="Paponov I."/>
            <person name="Finkler A."/>
            <person name="Soon Heng Tan C."/>
            <person name="Hutchins A.P."/>
            <person name="Weinmeier T."/>
            <person name="Rattei T."/>
            <person name="Chu J.S."/>
            <person name="Gimenez G."/>
            <person name="Irimia M."/>
            <person name="Rigden D.J."/>
            <person name="Fitzpatrick D.A."/>
            <person name="Lorenzo-Morales J."/>
            <person name="Bateman A."/>
            <person name="Chiu C.H."/>
            <person name="Tang P."/>
            <person name="Hegemann P."/>
            <person name="Fromm H."/>
            <person name="Raoult D."/>
            <person name="Greub G."/>
            <person name="Miranda-Saavedra D."/>
            <person name="Chen N."/>
            <person name="Nash P."/>
            <person name="Ginger M.L."/>
            <person name="Horn M."/>
            <person name="Schaap P."/>
            <person name="Caler L."/>
            <person name="Loftus B."/>
        </authorList>
    </citation>
    <scope>NUCLEOTIDE SEQUENCE [LARGE SCALE GENOMIC DNA]</scope>
    <source>
        <strain evidence="2 3">Neff</strain>
    </source>
</reference>
<evidence type="ECO:0000256" key="1">
    <source>
        <dbReference type="SAM" id="MobiDB-lite"/>
    </source>
</evidence>
<feature type="region of interest" description="Disordered" evidence="1">
    <location>
        <begin position="247"/>
        <end position="271"/>
    </location>
</feature>
<keyword evidence="3" id="KW-1185">Reference proteome</keyword>
<accession>L8GTW9</accession>
<dbReference type="Proteomes" id="UP000011083">
    <property type="component" value="Unassembled WGS sequence"/>
</dbReference>
<feature type="region of interest" description="Disordered" evidence="1">
    <location>
        <begin position="72"/>
        <end position="149"/>
    </location>
</feature>
<evidence type="ECO:0000313" key="3">
    <source>
        <dbReference type="Proteomes" id="UP000011083"/>
    </source>
</evidence>
<feature type="compositionally biased region" description="Acidic residues" evidence="1">
    <location>
        <begin position="119"/>
        <end position="139"/>
    </location>
</feature>
<feature type="compositionally biased region" description="Low complexity" evidence="1">
    <location>
        <begin position="249"/>
        <end position="260"/>
    </location>
</feature>
<dbReference type="EMBL" id="KB007985">
    <property type="protein sequence ID" value="ELR16594.1"/>
    <property type="molecule type" value="Genomic_DNA"/>
</dbReference>
<organism evidence="2 3">
    <name type="scientific">Acanthamoeba castellanii (strain ATCC 30010 / Neff)</name>
    <dbReference type="NCBI Taxonomy" id="1257118"/>
    <lineage>
        <taxon>Eukaryota</taxon>
        <taxon>Amoebozoa</taxon>
        <taxon>Discosea</taxon>
        <taxon>Longamoebia</taxon>
        <taxon>Centramoebida</taxon>
        <taxon>Acanthamoebidae</taxon>
        <taxon>Acanthamoeba</taxon>
    </lineage>
</organism>
<feature type="compositionally biased region" description="Low complexity" evidence="1">
    <location>
        <begin position="100"/>
        <end position="118"/>
    </location>
</feature>
<dbReference type="GeneID" id="14917314"/>
<gene>
    <name evidence="2" type="ORF">ACA1_087890</name>
</gene>
<dbReference type="RefSeq" id="XP_004338607.1">
    <property type="nucleotide sequence ID" value="XM_004338559.1"/>
</dbReference>